<reference evidence="2 3" key="1">
    <citation type="submission" date="2018-11" db="EMBL/GenBank/DDBJ databases">
        <title>Trebonia kvetii gen.nov., sp.nov., a novel acidophilic actinobacterium, and proposal of the new actinobacterial family Treboniaceae fam. nov.</title>
        <authorList>
            <person name="Rapoport D."/>
            <person name="Sagova-Mareckova M."/>
            <person name="Sedlacek I."/>
            <person name="Provaznik J."/>
            <person name="Kralova S."/>
            <person name="Pavlinic D."/>
            <person name="Benes V."/>
            <person name="Kopecky J."/>
        </authorList>
    </citation>
    <scope>NUCLEOTIDE SEQUENCE [LARGE SCALE GENOMIC DNA]</scope>
    <source>
        <strain evidence="2 3">15Tr583</strain>
    </source>
</reference>
<dbReference type="AlphaFoldDB" id="A0A6P2BRF9"/>
<evidence type="ECO:0000256" key="1">
    <source>
        <dbReference type="SAM" id="MobiDB-lite"/>
    </source>
</evidence>
<organism evidence="2 3">
    <name type="scientific">Trebonia kvetii</name>
    <dbReference type="NCBI Taxonomy" id="2480626"/>
    <lineage>
        <taxon>Bacteria</taxon>
        <taxon>Bacillati</taxon>
        <taxon>Actinomycetota</taxon>
        <taxon>Actinomycetes</taxon>
        <taxon>Streptosporangiales</taxon>
        <taxon>Treboniaceae</taxon>
        <taxon>Trebonia</taxon>
    </lineage>
</organism>
<keyword evidence="3" id="KW-1185">Reference proteome</keyword>
<evidence type="ECO:0008006" key="4">
    <source>
        <dbReference type="Google" id="ProtNLM"/>
    </source>
</evidence>
<dbReference type="RefSeq" id="WP_145861970.1">
    <property type="nucleotide sequence ID" value="NZ_RPFW01000011.1"/>
</dbReference>
<gene>
    <name evidence="2" type="ORF">EAS64_40165</name>
</gene>
<name>A0A6P2BRF9_9ACTN</name>
<feature type="region of interest" description="Disordered" evidence="1">
    <location>
        <begin position="70"/>
        <end position="95"/>
    </location>
</feature>
<protein>
    <recommendedName>
        <fullName evidence="4">DUF5709 domain-containing protein</fullName>
    </recommendedName>
</protein>
<evidence type="ECO:0000313" key="3">
    <source>
        <dbReference type="Proteomes" id="UP000460272"/>
    </source>
</evidence>
<comment type="caution">
    <text evidence="2">The sequence shown here is derived from an EMBL/GenBank/DDBJ whole genome shotgun (WGS) entry which is preliminary data.</text>
</comment>
<dbReference type="EMBL" id="RPFW01000011">
    <property type="protein sequence ID" value="TVY99862.1"/>
    <property type="molecule type" value="Genomic_DNA"/>
</dbReference>
<evidence type="ECO:0000313" key="2">
    <source>
        <dbReference type="EMBL" id="TVY99862.1"/>
    </source>
</evidence>
<accession>A0A6P2BRF9</accession>
<proteinExistence type="predicted"/>
<sequence>MTDNDATGAKPQAEDPGQSREQEPDSSPPDEDPGYLTTTGETVGEDGSVVPIIGGLPAVEGSAWDIGAPAAERGAGLAEELDDSADHDDRDADGS</sequence>
<feature type="region of interest" description="Disordered" evidence="1">
    <location>
        <begin position="1"/>
        <end position="53"/>
    </location>
</feature>
<dbReference type="Proteomes" id="UP000460272">
    <property type="component" value="Unassembled WGS sequence"/>
</dbReference>